<dbReference type="SUPFAM" id="SSF55103">
    <property type="entry name" value="FAD-linked oxidases, C-terminal domain"/>
    <property type="match status" value="1"/>
</dbReference>
<proteinExistence type="inferred from homology"/>
<reference evidence="7 8" key="1">
    <citation type="submission" date="2019-03" db="EMBL/GenBank/DDBJ databases">
        <title>Genomic Encyclopedia of Type Strains, Phase IV (KMG-IV): sequencing the most valuable type-strain genomes for metagenomic binning, comparative biology and taxonomic classification.</title>
        <authorList>
            <person name="Goeker M."/>
        </authorList>
    </citation>
    <scope>NUCLEOTIDE SEQUENCE [LARGE SCALE GENOMIC DNA]</scope>
    <source>
        <strain evidence="7 8">DSM 11170</strain>
    </source>
</reference>
<keyword evidence="5" id="KW-0560">Oxidoreductase</keyword>
<dbReference type="SUPFAM" id="SSF56176">
    <property type="entry name" value="FAD-binding/transporter-associated domain-like"/>
    <property type="match status" value="1"/>
</dbReference>
<dbReference type="Gene3D" id="1.10.45.10">
    <property type="entry name" value="Vanillyl-alcohol Oxidase, Chain A, domain 4"/>
    <property type="match status" value="1"/>
</dbReference>
<name>A0A4R2S7L3_9FIRM</name>
<organism evidence="7 8">
    <name type="scientific">Heliophilum fasciatum</name>
    <dbReference type="NCBI Taxonomy" id="35700"/>
    <lineage>
        <taxon>Bacteria</taxon>
        <taxon>Bacillati</taxon>
        <taxon>Bacillota</taxon>
        <taxon>Clostridia</taxon>
        <taxon>Eubacteriales</taxon>
        <taxon>Heliobacteriaceae</taxon>
        <taxon>Heliophilum</taxon>
    </lineage>
</organism>
<keyword evidence="8" id="KW-1185">Reference proteome</keyword>
<dbReference type="FunFam" id="3.30.70.2740:FF:000001">
    <property type="entry name" value="D-lactate dehydrogenase mitochondrial"/>
    <property type="match status" value="1"/>
</dbReference>
<evidence type="ECO:0000313" key="8">
    <source>
        <dbReference type="Proteomes" id="UP000294813"/>
    </source>
</evidence>
<evidence type="ECO:0000259" key="6">
    <source>
        <dbReference type="PROSITE" id="PS51387"/>
    </source>
</evidence>
<dbReference type="RefSeq" id="WP_131918483.1">
    <property type="nucleotide sequence ID" value="NZ_JAOQNU010000005.1"/>
</dbReference>
<dbReference type="PROSITE" id="PS51387">
    <property type="entry name" value="FAD_PCMH"/>
    <property type="match status" value="1"/>
</dbReference>
<dbReference type="Pfam" id="PF01565">
    <property type="entry name" value="FAD_binding_4"/>
    <property type="match status" value="1"/>
</dbReference>
<dbReference type="InterPro" id="IPR016171">
    <property type="entry name" value="Vanillyl_alc_oxidase_C-sub2"/>
</dbReference>
<dbReference type="PANTHER" id="PTHR42934:SF2">
    <property type="entry name" value="GLYCOLATE OXIDASE SUBUNIT GLCD"/>
    <property type="match status" value="1"/>
</dbReference>
<dbReference type="PANTHER" id="PTHR42934">
    <property type="entry name" value="GLYCOLATE OXIDASE SUBUNIT GLCD"/>
    <property type="match status" value="1"/>
</dbReference>
<evidence type="ECO:0000256" key="2">
    <source>
        <dbReference type="ARBA" id="ARBA00008000"/>
    </source>
</evidence>
<protein>
    <submittedName>
        <fullName evidence="7">Glycolate oxidase</fullName>
    </submittedName>
</protein>
<dbReference type="FunFam" id="1.10.45.10:FF:000001">
    <property type="entry name" value="D-lactate dehydrogenase mitochondrial"/>
    <property type="match status" value="1"/>
</dbReference>
<dbReference type="GO" id="GO:0071949">
    <property type="term" value="F:FAD binding"/>
    <property type="evidence" value="ECO:0007669"/>
    <property type="project" value="InterPro"/>
</dbReference>
<evidence type="ECO:0000313" key="7">
    <source>
        <dbReference type="EMBL" id="TCP67225.1"/>
    </source>
</evidence>
<dbReference type="InterPro" id="IPR004113">
    <property type="entry name" value="FAD-bd_oxidored_4_C"/>
</dbReference>
<comment type="cofactor">
    <cofactor evidence="1">
        <name>FAD</name>
        <dbReference type="ChEBI" id="CHEBI:57692"/>
    </cofactor>
</comment>
<dbReference type="OrthoDB" id="9767256at2"/>
<dbReference type="InterPro" id="IPR016166">
    <property type="entry name" value="FAD-bd_PCMH"/>
</dbReference>
<keyword evidence="4" id="KW-0274">FAD</keyword>
<dbReference type="Gene3D" id="3.30.70.2740">
    <property type="match status" value="1"/>
</dbReference>
<dbReference type="AlphaFoldDB" id="A0A4R2S7L3"/>
<dbReference type="InterPro" id="IPR051914">
    <property type="entry name" value="FAD-linked_OxidoTrans_Type4"/>
</dbReference>
<dbReference type="InterPro" id="IPR006094">
    <property type="entry name" value="Oxid_FAD_bind_N"/>
</dbReference>
<dbReference type="Pfam" id="PF02913">
    <property type="entry name" value="FAD-oxidase_C"/>
    <property type="match status" value="1"/>
</dbReference>
<accession>A0A4R2S7L3</accession>
<dbReference type="GO" id="GO:0016491">
    <property type="term" value="F:oxidoreductase activity"/>
    <property type="evidence" value="ECO:0007669"/>
    <property type="project" value="UniProtKB-KW"/>
</dbReference>
<evidence type="ECO:0000256" key="1">
    <source>
        <dbReference type="ARBA" id="ARBA00001974"/>
    </source>
</evidence>
<gene>
    <name evidence="7" type="ORF">EDD73_105120</name>
</gene>
<dbReference type="Proteomes" id="UP000294813">
    <property type="component" value="Unassembled WGS sequence"/>
</dbReference>
<dbReference type="EMBL" id="SLXT01000005">
    <property type="protein sequence ID" value="TCP67225.1"/>
    <property type="molecule type" value="Genomic_DNA"/>
</dbReference>
<comment type="caution">
    <text evidence="7">The sequence shown here is derived from an EMBL/GenBank/DDBJ whole genome shotgun (WGS) entry which is preliminary data.</text>
</comment>
<feature type="domain" description="FAD-binding PCMH-type" evidence="6">
    <location>
        <begin position="38"/>
        <end position="217"/>
    </location>
</feature>
<dbReference type="InterPro" id="IPR016164">
    <property type="entry name" value="FAD-linked_Oxase-like_C"/>
</dbReference>
<sequence length="462" mass="49454">MSRQQAIQELIQCCDRERVLTSVEDLACYSFDATADMAAQRPDAVVIPVNTEEVQAVVRICGKYKIPLNVRGSGTNLSGGTVPLHGGIVMTMQRMNKIIEVDAENLTATVEPGVIIQSLNNAVAPHGLIYPPDPGTVTTATMGGSTAECSGGLRGLKYGVTKHYIMGLEVVLANGEKFRCGGKTVKNVTAYDLVKLFTGSEGTLGIITELTVKLIPAPETRKSMLALFDRIDDAGKTIAGIIAAQVIPATMEIMDRTTIETVEAYAKIGLPTDAAAVLLIEVDGNPISVAKEAASVEKVCKQFNGKVQVAKTDAERDKLWAARRAALPALARKSPTTVLEDATVPRSQIPAMLAAIQEISQKYNVLIGTFGHAGDGNLHPTILCDERNAEEMERVHQAVDEIFRVAISLGGTLSGEHGIGSAKMKYLEWELGATGIDVLRRIKEALDPDYILNPGKIVPRGN</sequence>
<dbReference type="Gene3D" id="3.30.465.10">
    <property type="match status" value="1"/>
</dbReference>
<dbReference type="InterPro" id="IPR036318">
    <property type="entry name" value="FAD-bd_PCMH-like_sf"/>
</dbReference>
<dbReference type="InterPro" id="IPR016169">
    <property type="entry name" value="FAD-bd_PCMH_sub2"/>
</dbReference>
<evidence type="ECO:0000256" key="4">
    <source>
        <dbReference type="ARBA" id="ARBA00022827"/>
    </source>
</evidence>
<keyword evidence="3" id="KW-0285">Flavoprotein</keyword>
<evidence type="ECO:0000256" key="5">
    <source>
        <dbReference type="ARBA" id="ARBA00023002"/>
    </source>
</evidence>
<comment type="similarity">
    <text evidence="2">Belongs to the FAD-binding oxidoreductase/transferase type 4 family.</text>
</comment>
<evidence type="ECO:0000256" key="3">
    <source>
        <dbReference type="ARBA" id="ARBA00022630"/>
    </source>
</evidence>